<evidence type="ECO:0000256" key="2">
    <source>
        <dbReference type="ARBA" id="ARBA00004245"/>
    </source>
</evidence>
<sequence>MGKAIGQNAEQPEAFLRKHAKEPVLPQPTSPSRPKEKLKSPVPARTEKPIMGLTSNKNFITTNAVEVILAAPKKVPKEEKLFVEKPGFGKVPAYLKRNKQQITLEQQQLEQYLRLREQPSNQPTAVPMSEEERGELLRHLKIKWATLNAEYQKLGFVMDIGSKVKRHEAMEAQLAEIERDIRTLEAGDVVLVVPDNGSGY</sequence>
<dbReference type="PANTHER" id="PTHR21490:SF0">
    <property type="entry name" value="ENKURIN"/>
    <property type="match status" value="1"/>
</dbReference>
<evidence type="ECO:0000313" key="9">
    <source>
        <dbReference type="Proteomes" id="UP000256970"/>
    </source>
</evidence>
<dbReference type="GO" id="GO:0005856">
    <property type="term" value="C:cytoskeleton"/>
    <property type="evidence" value="ECO:0007669"/>
    <property type="project" value="UniProtKB-SubCell"/>
</dbReference>
<reference evidence="8 9" key="1">
    <citation type="submission" date="2016-10" db="EMBL/GenBank/DDBJ databases">
        <authorList>
            <person name="Cai Z."/>
        </authorList>
    </citation>
    <scope>NUCLEOTIDE SEQUENCE [LARGE SCALE GENOMIC DNA]</scope>
</reference>
<dbReference type="EMBL" id="FNXT01001228">
    <property type="protein sequence ID" value="SZX75302.1"/>
    <property type="molecule type" value="Genomic_DNA"/>
</dbReference>
<accession>A0A383WDQ5</accession>
<dbReference type="Pfam" id="PF13864">
    <property type="entry name" value="Enkurin"/>
    <property type="match status" value="1"/>
</dbReference>
<dbReference type="InterPro" id="IPR052102">
    <property type="entry name" value="Enkurin_domain-protein"/>
</dbReference>
<evidence type="ECO:0000256" key="1">
    <source>
        <dbReference type="ARBA" id="ARBA00004138"/>
    </source>
</evidence>
<feature type="region of interest" description="Disordered" evidence="6">
    <location>
        <begin position="1"/>
        <end position="49"/>
    </location>
</feature>
<keyword evidence="5" id="KW-0966">Cell projection</keyword>
<evidence type="ECO:0000259" key="7">
    <source>
        <dbReference type="PROSITE" id="PS51665"/>
    </source>
</evidence>
<evidence type="ECO:0000256" key="6">
    <source>
        <dbReference type="SAM" id="MobiDB-lite"/>
    </source>
</evidence>
<protein>
    <recommendedName>
        <fullName evidence="7">Enkurin domain-containing protein</fullName>
    </recommendedName>
</protein>
<feature type="domain" description="Enkurin" evidence="7">
    <location>
        <begin position="100"/>
        <end position="192"/>
    </location>
</feature>
<keyword evidence="9" id="KW-1185">Reference proteome</keyword>
<dbReference type="Proteomes" id="UP000256970">
    <property type="component" value="Unassembled WGS sequence"/>
</dbReference>
<gene>
    <name evidence="8" type="ORF">BQ4739_LOCUS15589</name>
</gene>
<keyword evidence="4" id="KW-0206">Cytoskeleton</keyword>
<evidence type="ECO:0000256" key="4">
    <source>
        <dbReference type="ARBA" id="ARBA00023212"/>
    </source>
</evidence>
<keyword evidence="3" id="KW-0963">Cytoplasm</keyword>
<dbReference type="PANTHER" id="PTHR21490">
    <property type="entry name" value="ENKURIN-RELATED"/>
    <property type="match status" value="1"/>
</dbReference>
<name>A0A383WDQ5_TETOB</name>
<comment type="subcellular location">
    <subcellularLocation>
        <location evidence="1">Cell projection</location>
        <location evidence="1">Cilium</location>
    </subcellularLocation>
    <subcellularLocation>
        <location evidence="2">Cytoplasm</location>
        <location evidence="2">Cytoskeleton</location>
    </subcellularLocation>
</comment>
<evidence type="ECO:0000313" key="8">
    <source>
        <dbReference type="EMBL" id="SZX75302.1"/>
    </source>
</evidence>
<dbReference type="GO" id="GO:0005516">
    <property type="term" value="F:calmodulin binding"/>
    <property type="evidence" value="ECO:0007669"/>
    <property type="project" value="TreeGrafter"/>
</dbReference>
<evidence type="ECO:0000256" key="5">
    <source>
        <dbReference type="ARBA" id="ARBA00023273"/>
    </source>
</evidence>
<dbReference type="GO" id="GO:0005929">
    <property type="term" value="C:cilium"/>
    <property type="evidence" value="ECO:0007669"/>
    <property type="project" value="UniProtKB-SubCell"/>
</dbReference>
<dbReference type="AlphaFoldDB" id="A0A383WDQ5"/>
<dbReference type="InterPro" id="IPR027012">
    <property type="entry name" value="Enkurin_dom"/>
</dbReference>
<proteinExistence type="predicted"/>
<organism evidence="8 9">
    <name type="scientific">Tetradesmus obliquus</name>
    <name type="common">Green alga</name>
    <name type="synonym">Acutodesmus obliquus</name>
    <dbReference type="NCBI Taxonomy" id="3088"/>
    <lineage>
        <taxon>Eukaryota</taxon>
        <taxon>Viridiplantae</taxon>
        <taxon>Chlorophyta</taxon>
        <taxon>core chlorophytes</taxon>
        <taxon>Chlorophyceae</taxon>
        <taxon>CS clade</taxon>
        <taxon>Sphaeropleales</taxon>
        <taxon>Scenedesmaceae</taxon>
        <taxon>Tetradesmus</taxon>
    </lineage>
</organism>
<dbReference type="STRING" id="3088.A0A383WDQ5"/>
<dbReference type="PROSITE" id="PS51665">
    <property type="entry name" value="ENKURIN"/>
    <property type="match status" value="1"/>
</dbReference>
<evidence type="ECO:0000256" key="3">
    <source>
        <dbReference type="ARBA" id="ARBA00022490"/>
    </source>
</evidence>